<dbReference type="InterPro" id="IPR006224">
    <property type="entry name" value="PsdUridine_synth_RluA-like_CS"/>
</dbReference>
<evidence type="ECO:0000256" key="4">
    <source>
        <dbReference type="PIRSR" id="PIRSR606225-1"/>
    </source>
</evidence>
<dbReference type="InterPro" id="IPR006225">
    <property type="entry name" value="PsdUridine_synth_RluC/D"/>
</dbReference>
<dbReference type="InterPro" id="IPR036986">
    <property type="entry name" value="S4_RNA-bd_sf"/>
</dbReference>
<keyword evidence="5" id="KW-0694">RNA-binding</keyword>
<comment type="catalytic activity">
    <reaction evidence="1 6">
        <text>a uridine in RNA = a pseudouridine in RNA</text>
        <dbReference type="Rhea" id="RHEA:48348"/>
        <dbReference type="Rhea" id="RHEA-COMP:12068"/>
        <dbReference type="Rhea" id="RHEA-COMP:12069"/>
        <dbReference type="ChEBI" id="CHEBI:65314"/>
        <dbReference type="ChEBI" id="CHEBI:65315"/>
    </reaction>
</comment>
<dbReference type="InterPro" id="IPR020103">
    <property type="entry name" value="PsdUridine_synth_cat_dom_sf"/>
</dbReference>
<feature type="domain" description="RNA-binding S4" evidence="7">
    <location>
        <begin position="13"/>
        <end position="73"/>
    </location>
</feature>
<comment type="function">
    <text evidence="6">Responsible for synthesis of pseudouridine from uracil.</text>
</comment>
<name>E9S7Z2_RUMAL</name>
<evidence type="ECO:0000256" key="2">
    <source>
        <dbReference type="ARBA" id="ARBA00010876"/>
    </source>
</evidence>
<evidence type="ECO:0000259" key="7">
    <source>
        <dbReference type="SMART" id="SM00363"/>
    </source>
</evidence>
<dbReference type="EMBL" id="ADKM02000018">
    <property type="protein sequence ID" value="EGC04674.1"/>
    <property type="molecule type" value="Genomic_DNA"/>
</dbReference>
<sequence length="321" mass="36971">MREFTISKNDADQRMDKFLTKAVPALPKNLLYKYIRLKRIKLNGKRCEISTRLKDGDIVQLYINDEFFPEKRDAAHRFLNAPKDIEVVYEDDDVILCNKPCGLVVHEDESGESDTLIDRILHYLYDKGEYDPDSELSFTPALCNRIDRNTAGIVICAKNAESLRILNQKVKDRELEKKYLCVTVGVPKAKSAELKAYHRRNEQTKTVKVADKPFDGCKTMITRYKVLEENKQSGLALLEVDLVTGRTHQIRAHLAHIGCPLLGDGKYGINRINREFGVKTQALCAYKLTFRFTTESGCLEHLNGKSFEVKKVWFREKFFEL</sequence>
<evidence type="ECO:0000313" key="9">
    <source>
        <dbReference type="Proteomes" id="UP000004259"/>
    </source>
</evidence>
<dbReference type="AlphaFoldDB" id="E9S7Z2"/>
<dbReference type="Pfam" id="PF00849">
    <property type="entry name" value="PseudoU_synth_2"/>
    <property type="match status" value="1"/>
</dbReference>
<reference evidence="8 9" key="1">
    <citation type="submission" date="2011-02" db="EMBL/GenBank/DDBJ databases">
        <authorList>
            <person name="Nelson K.E."/>
            <person name="Sutton G."/>
            <person name="Torralba M."/>
            <person name="Durkin S."/>
            <person name="Harkins D."/>
            <person name="Montgomery R."/>
            <person name="Ziemer C."/>
            <person name="Klaassens E."/>
            <person name="Ocuiv P."/>
            <person name="Morrison M."/>
        </authorList>
    </citation>
    <scope>NUCLEOTIDE SEQUENCE [LARGE SCALE GENOMIC DNA]</scope>
    <source>
        <strain evidence="8 9">8</strain>
    </source>
</reference>
<dbReference type="NCBIfam" id="TIGR00005">
    <property type="entry name" value="rluA_subfam"/>
    <property type="match status" value="1"/>
</dbReference>
<protein>
    <recommendedName>
        <fullName evidence="6">Pseudouridine synthase</fullName>
        <ecNumber evidence="6">5.4.99.-</ecNumber>
    </recommendedName>
</protein>
<evidence type="ECO:0000313" key="8">
    <source>
        <dbReference type="EMBL" id="EGC04674.1"/>
    </source>
</evidence>
<dbReference type="CDD" id="cd02869">
    <property type="entry name" value="PseudoU_synth_RluA_like"/>
    <property type="match status" value="1"/>
</dbReference>
<dbReference type="Gene3D" id="3.10.290.10">
    <property type="entry name" value="RNA-binding S4 domain"/>
    <property type="match status" value="1"/>
</dbReference>
<dbReference type="InterPro" id="IPR050188">
    <property type="entry name" value="RluA_PseudoU_synthase"/>
</dbReference>
<keyword evidence="9" id="KW-1185">Reference proteome</keyword>
<dbReference type="SUPFAM" id="SSF55120">
    <property type="entry name" value="Pseudouridine synthase"/>
    <property type="match status" value="1"/>
</dbReference>
<evidence type="ECO:0000256" key="5">
    <source>
        <dbReference type="PROSITE-ProRule" id="PRU00182"/>
    </source>
</evidence>
<accession>E9S7Z2</accession>
<proteinExistence type="inferred from homology"/>
<dbReference type="OrthoDB" id="9807829at2"/>
<dbReference type="InterPro" id="IPR006145">
    <property type="entry name" value="PsdUridine_synth_RsuA/RluA"/>
</dbReference>
<organism evidence="8 9">
    <name type="scientific">Ruminococcus albus 8</name>
    <dbReference type="NCBI Taxonomy" id="246199"/>
    <lineage>
        <taxon>Bacteria</taxon>
        <taxon>Bacillati</taxon>
        <taxon>Bacillota</taxon>
        <taxon>Clostridia</taxon>
        <taxon>Eubacteriales</taxon>
        <taxon>Oscillospiraceae</taxon>
        <taxon>Ruminococcus</taxon>
    </lineage>
</organism>
<dbReference type="PROSITE" id="PS50889">
    <property type="entry name" value="S4"/>
    <property type="match status" value="1"/>
</dbReference>
<dbReference type="PANTHER" id="PTHR21600:SF44">
    <property type="entry name" value="RIBOSOMAL LARGE SUBUNIT PSEUDOURIDINE SYNTHASE D"/>
    <property type="match status" value="1"/>
</dbReference>
<dbReference type="eggNOG" id="COG0564">
    <property type="taxonomic scope" value="Bacteria"/>
</dbReference>
<evidence type="ECO:0000256" key="1">
    <source>
        <dbReference type="ARBA" id="ARBA00000073"/>
    </source>
</evidence>
<dbReference type="RefSeq" id="WP_002847131.1">
    <property type="nucleotide sequence ID" value="NZ_ADKM02000018.1"/>
</dbReference>
<dbReference type="PANTHER" id="PTHR21600">
    <property type="entry name" value="MITOCHONDRIAL RNA PSEUDOURIDINE SYNTHASE"/>
    <property type="match status" value="1"/>
</dbReference>
<feature type="active site" evidence="4">
    <location>
        <position position="147"/>
    </location>
</feature>
<dbReference type="GO" id="GO:0120159">
    <property type="term" value="F:rRNA pseudouridine synthase activity"/>
    <property type="evidence" value="ECO:0007669"/>
    <property type="project" value="UniProtKB-ARBA"/>
</dbReference>
<comment type="caution">
    <text evidence="8">The sequence shown here is derived from an EMBL/GenBank/DDBJ whole genome shotgun (WGS) entry which is preliminary data.</text>
</comment>
<dbReference type="InterPro" id="IPR002942">
    <property type="entry name" value="S4_RNA-bd"/>
</dbReference>
<gene>
    <name evidence="8" type="ORF">CUS_7367</name>
</gene>
<dbReference type="GO" id="GO:0003723">
    <property type="term" value="F:RNA binding"/>
    <property type="evidence" value="ECO:0007669"/>
    <property type="project" value="UniProtKB-KW"/>
</dbReference>
<dbReference type="SMART" id="SM00363">
    <property type="entry name" value="S4"/>
    <property type="match status" value="1"/>
</dbReference>
<keyword evidence="3 6" id="KW-0413">Isomerase</keyword>
<dbReference type="Pfam" id="PF01479">
    <property type="entry name" value="S4"/>
    <property type="match status" value="1"/>
</dbReference>
<dbReference type="EC" id="5.4.99.-" evidence="6"/>
<dbReference type="STRING" id="246199.CUS_7367"/>
<evidence type="ECO:0000256" key="6">
    <source>
        <dbReference type="RuleBase" id="RU362028"/>
    </source>
</evidence>
<dbReference type="SUPFAM" id="SSF55174">
    <property type="entry name" value="Alpha-L RNA-binding motif"/>
    <property type="match status" value="1"/>
</dbReference>
<comment type="similarity">
    <text evidence="2 6">Belongs to the pseudouridine synthase RluA family.</text>
</comment>
<dbReference type="GO" id="GO:0000455">
    <property type="term" value="P:enzyme-directed rRNA pseudouridine synthesis"/>
    <property type="evidence" value="ECO:0007669"/>
    <property type="project" value="TreeGrafter"/>
</dbReference>
<dbReference type="Proteomes" id="UP000004259">
    <property type="component" value="Unassembled WGS sequence"/>
</dbReference>
<evidence type="ECO:0000256" key="3">
    <source>
        <dbReference type="ARBA" id="ARBA00023235"/>
    </source>
</evidence>
<dbReference type="PROSITE" id="PS01129">
    <property type="entry name" value="PSI_RLU"/>
    <property type="match status" value="1"/>
</dbReference>
<dbReference type="CDD" id="cd00165">
    <property type="entry name" value="S4"/>
    <property type="match status" value="1"/>
</dbReference>
<dbReference type="Gene3D" id="3.30.2350.10">
    <property type="entry name" value="Pseudouridine synthase"/>
    <property type="match status" value="1"/>
</dbReference>